<evidence type="ECO:0000313" key="1">
    <source>
        <dbReference type="EMBL" id="KAK8384218.1"/>
    </source>
</evidence>
<dbReference type="Gene3D" id="3.30.420.10">
    <property type="entry name" value="Ribonuclease H-like superfamily/Ribonuclease H"/>
    <property type="match status" value="1"/>
</dbReference>
<dbReference type="AlphaFoldDB" id="A0AAW0TA69"/>
<dbReference type="InterPro" id="IPR012337">
    <property type="entry name" value="RNaseH-like_sf"/>
</dbReference>
<dbReference type="InterPro" id="IPR052160">
    <property type="entry name" value="Gypsy_RT_Integrase-like"/>
</dbReference>
<dbReference type="InterPro" id="IPR036397">
    <property type="entry name" value="RNaseH_sf"/>
</dbReference>
<reference evidence="1 2" key="1">
    <citation type="submission" date="2023-03" db="EMBL/GenBank/DDBJ databases">
        <title>High-quality genome of Scylla paramamosain provides insights in environmental adaptation.</title>
        <authorList>
            <person name="Zhang L."/>
        </authorList>
    </citation>
    <scope>NUCLEOTIDE SEQUENCE [LARGE SCALE GENOMIC DNA]</scope>
    <source>
        <strain evidence="1">LZ_2023a</strain>
        <tissue evidence="1">Muscle</tissue>
    </source>
</reference>
<dbReference type="Proteomes" id="UP001487740">
    <property type="component" value="Unassembled WGS sequence"/>
</dbReference>
<comment type="caution">
    <text evidence="1">The sequence shown here is derived from an EMBL/GenBank/DDBJ whole genome shotgun (WGS) entry which is preliminary data.</text>
</comment>
<dbReference type="EMBL" id="JARAKH010000035">
    <property type="protein sequence ID" value="KAK8384218.1"/>
    <property type="molecule type" value="Genomic_DNA"/>
</dbReference>
<name>A0AAW0TA69_SCYPA</name>
<protein>
    <submittedName>
        <fullName evidence="1">Uncharacterized protein</fullName>
    </submittedName>
</protein>
<evidence type="ECO:0000313" key="2">
    <source>
        <dbReference type="Proteomes" id="UP001487740"/>
    </source>
</evidence>
<gene>
    <name evidence="1" type="ORF">O3P69_009156</name>
</gene>
<proteinExistence type="predicted"/>
<dbReference type="PANTHER" id="PTHR47266">
    <property type="entry name" value="ENDONUCLEASE-RELATED"/>
    <property type="match status" value="1"/>
</dbReference>
<sequence>MDLAAVKVLLEAHERAFKSAMDIVTEQLKGRIQTTESTVNDLIKSLEFSQSELLEIKNQERFNQTLERAIAKFVNENHDDWDQHLDGILFSYRTEQHDSTKLTPFYVMFGCHAILPVDMDVNAAVLGRTRQLLRGQHRRSLNLLGDAAGVLPAGTPRSSVGVDGVLVMEAPGSAECSRSLRKRNRK</sequence>
<keyword evidence="2" id="KW-1185">Reference proteome</keyword>
<dbReference type="GO" id="GO:0003676">
    <property type="term" value="F:nucleic acid binding"/>
    <property type="evidence" value="ECO:0007669"/>
    <property type="project" value="InterPro"/>
</dbReference>
<dbReference type="SUPFAM" id="SSF53098">
    <property type="entry name" value="Ribonuclease H-like"/>
    <property type="match status" value="1"/>
</dbReference>
<accession>A0AAW0TA69</accession>
<organism evidence="1 2">
    <name type="scientific">Scylla paramamosain</name>
    <name type="common">Mud crab</name>
    <dbReference type="NCBI Taxonomy" id="85552"/>
    <lineage>
        <taxon>Eukaryota</taxon>
        <taxon>Metazoa</taxon>
        <taxon>Ecdysozoa</taxon>
        <taxon>Arthropoda</taxon>
        <taxon>Crustacea</taxon>
        <taxon>Multicrustacea</taxon>
        <taxon>Malacostraca</taxon>
        <taxon>Eumalacostraca</taxon>
        <taxon>Eucarida</taxon>
        <taxon>Decapoda</taxon>
        <taxon>Pleocyemata</taxon>
        <taxon>Brachyura</taxon>
        <taxon>Eubrachyura</taxon>
        <taxon>Portunoidea</taxon>
        <taxon>Portunidae</taxon>
        <taxon>Portuninae</taxon>
        <taxon>Scylla</taxon>
    </lineage>
</organism>